<dbReference type="OrthoDB" id="10009983at2759"/>
<reference evidence="3" key="2">
    <citation type="submission" date="2021-04" db="EMBL/GenBank/DDBJ databases">
        <title>Genome-wide patterns of bracovirus chromosomal integration into multiple host tissues during parasitism.</title>
        <authorList>
            <person name="Chebbi M.A.C."/>
        </authorList>
    </citation>
    <scope>NUCLEOTIDE SEQUENCE</scope>
    <source>
        <tissue evidence="3">Whole body</tissue>
    </source>
</reference>
<feature type="region of interest" description="Disordered" evidence="1">
    <location>
        <begin position="1154"/>
        <end position="1231"/>
    </location>
</feature>
<dbReference type="PANTHER" id="PTHR21344">
    <property type="entry name" value="RAL GTPASE-ACTIVATING PROTEIN SUBUNIT BETA"/>
    <property type="match status" value="1"/>
</dbReference>
<accession>A0A8J5URA2</accession>
<evidence type="ECO:0000313" key="4">
    <source>
        <dbReference type="Proteomes" id="UP000729913"/>
    </source>
</evidence>
<evidence type="ECO:0000313" key="3">
    <source>
        <dbReference type="EMBL" id="KAG8037412.1"/>
    </source>
</evidence>
<dbReference type="InterPro" id="IPR039930">
    <property type="entry name" value="RALGAPB"/>
</dbReference>
<gene>
    <name evidence="3" type="ORF">G9C98_005622</name>
</gene>
<protein>
    <recommendedName>
        <fullName evidence="2">Rap-GAP domain-containing protein</fullName>
    </recommendedName>
</protein>
<dbReference type="PANTHER" id="PTHR21344:SF1">
    <property type="entry name" value="RAL GTPASE-ACTIVATING PROTEIN SUBUNIT BETA"/>
    <property type="match status" value="1"/>
</dbReference>
<feature type="region of interest" description="Disordered" evidence="1">
    <location>
        <begin position="888"/>
        <end position="910"/>
    </location>
</feature>
<feature type="domain" description="Rap-GAP" evidence="2">
    <location>
        <begin position="1034"/>
        <end position="1316"/>
    </location>
</feature>
<feature type="region of interest" description="Disordered" evidence="1">
    <location>
        <begin position="361"/>
        <end position="386"/>
    </location>
</feature>
<dbReference type="GO" id="GO:0051056">
    <property type="term" value="P:regulation of small GTPase mediated signal transduction"/>
    <property type="evidence" value="ECO:0007669"/>
    <property type="project" value="InterPro"/>
</dbReference>
<evidence type="ECO:0000256" key="1">
    <source>
        <dbReference type="SAM" id="MobiDB-lite"/>
    </source>
</evidence>
<proteinExistence type="predicted"/>
<dbReference type="Proteomes" id="UP000729913">
    <property type="component" value="Unassembled WGS sequence"/>
</dbReference>
<name>A0A8J5URA2_9HYME</name>
<reference evidence="3" key="1">
    <citation type="submission" date="2020-03" db="EMBL/GenBank/DDBJ databases">
        <authorList>
            <person name="Chebbi M.A."/>
            <person name="Drezen J.M."/>
        </authorList>
    </citation>
    <scope>NUCLEOTIDE SEQUENCE</scope>
    <source>
        <tissue evidence="3">Whole body</tissue>
    </source>
</reference>
<sequence>MNLGVFNRVNLKDSGGGMYSEWASLSALIQRGSDESRSVLEKFSSVAGREVALPVVRQLASNLGITQAAEPSPLTTDKEVQWCMEVICFGLSLPLAEHDTVRDCVNVYCEWLSALYASPKISVPKPIVEDPNFYARKMISHFHNLFVPRKGEGADTINRQAVLCHRVLRTLQQVARSPATLESETWEKLKISEEDAQVVPPTMSDEAVTQAWYRLLRTVGDPVDLCRPAVISQTQAFLQYAIASPFVVDPCHHPCLQSLPQIFLKAIKGIAGQVDAFLGISQACCWEECCVTSSTPGSSIHGVGGVGMDRISNRDQPQPSPTPPTQRRLAKSFSVTPSAVTKGIPKASLIGLTSSRLSNLPPTIANSGPSSTSSTASVTSLGHDVRPPLAPGRPKCNSILHLFGEWLFESAFIGTDGWSQNLPRSKRPSSVLVEGPSSLQETITEIPSSLSIDRYESGRAEAMGALCRIFCAKKTGEEILPVYLARFYQAMYQGLKVNEPRECGETLASILINSSDLFRLDLDGIEILAPTVITALELVLPDKDLKLKSTSVSKIELRRSSIQLLISMLVLPIHYQNLPIRELPTPGSFNQDKPLITFGGLLLSVQDSATVEEFEQSVAQHTLTNETPKNLLSSDSAHALFLRATYLVCHRLISSWKTDLNISLAALELLAGLARTKIRETDALECKRAVKWLCDYITYQCWRPPPAHSKDLHSSIVAAFGCLTTWLTAHPQLLQDKDCLTTVFEVVELGISGSKSIGKPGEPIKMKDEKELKPASMRVRDAADALLTVILEQVGYFPSPCGAQSLSSLIDEVILIQKCKNKTSERNGRQAALERFRYFVAENATMLALLEEPLAHQTEPHPTVTVLIRGPFGRHAWTMQLRHLPRHKSGIRSINSKPGRPLPLSDPVPRPEYKPKFFPDNIDRIPHCKIDESIPTLEAVMNETEELKHQHQLFAQLLERQIELEKRLNEELKSKKNDNFQECVPPENCQEFQTARLFLSHFGFLNFESDANDENGTGGLIALDQKIPGFCTDLENLDHISPRTCDTVHIFYVKAGQKSPSEILTNVQHHNDVSPHFLELLSSLGWPVNVATHAGWTGHVSTSWRVAAQPSNPSALSSDHGGAIFNGETHVLYWADVSSEIAFVVPTGSGLTQVPDNLDEVSYNSDTSAGQPWYERSVSEVSTRVGPSQPSGPRTMSLDLEKQPSSLTGSGPSSVSSNQEPTRTRRIAKHSLPRQTDTRIMIVWLESLEDYVNFPIAELLPYTHTGLESFRVLQPSDVHVIFLHALGNGLLRVKLQGPVSRINLATPLVDGMIQDIVQKYKRDLSRPELLTLLFNETSS</sequence>
<feature type="compositionally biased region" description="Low complexity" evidence="1">
    <location>
        <begin position="1204"/>
        <end position="1217"/>
    </location>
</feature>
<feature type="compositionally biased region" description="Polar residues" evidence="1">
    <location>
        <begin position="1179"/>
        <end position="1194"/>
    </location>
</feature>
<feature type="region of interest" description="Disordered" evidence="1">
    <location>
        <begin position="301"/>
        <end position="334"/>
    </location>
</feature>
<dbReference type="EMBL" id="JAAOIC020000047">
    <property type="protein sequence ID" value="KAG8037412.1"/>
    <property type="molecule type" value="Genomic_DNA"/>
</dbReference>
<organism evidence="3 4">
    <name type="scientific">Cotesia typhae</name>
    <dbReference type="NCBI Taxonomy" id="2053667"/>
    <lineage>
        <taxon>Eukaryota</taxon>
        <taxon>Metazoa</taxon>
        <taxon>Ecdysozoa</taxon>
        <taxon>Arthropoda</taxon>
        <taxon>Hexapoda</taxon>
        <taxon>Insecta</taxon>
        <taxon>Pterygota</taxon>
        <taxon>Neoptera</taxon>
        <taxon>Endopterygota</taxon>
        <taxon>Hymenoptera</taxon>
        <taxon>Apocrita</taxon>
        <taxon>Ichneumonoidea</taxon>
        <taxon>Braconidae</taxon>
        <taxon>Microgastrinae</taxon>
        <taxon>Cotesia</taxon>
    </lineage>
</organism>
<feature type="compositionally biased region" description="Low complexity" evidence="1">
    <location>
        <begin position="367"/>
        <end position="380"/>
    </location>
</feature>
<dbReference type="InterPro" id="IPR000331">
    <property type="entry name" value="Rap/Ran_GAP_dom"/>
</dbReference>
<dbReference type="PROSITE" id="PS50085">
    <property type="entry name" value="RAPGAP"/>
    <property type="match status" value="1"/>
</dbReference>
<comment type="caution">
    <text evidence="3">The sequence shown here is derived from an EMBL/GenBank/DDBJ whole genome shotgun (WGS) entry which is preliminary data.</text>
</comment>
<keyword evidence="4" id="KW-1185">Reference proteome</keyword>
<dbReference type="GO" id="GO:0005096">
    <property type="term" value="F:GTPase activator activity"/>
    <property type="evidence" value="ECO:0007669"/>
    <property type="project" value="InterPro"/>
</dbReference>
<evidence type="ECO:0000259" key="2">
    <source>
        <dbReference type="PROSITE" id="PS50085"/>
    </source>
</evidence>